<keyword evidence="2" id="KW-1185">Reference proteome</keyword>
<accession>A0ABP1AKR0</accession>
<evidence type="ECO:0000313" key="1">
    <source>
        <dbReference type="EMBL" id="CAK9863137.1"/>
    </source>
</evidence>
<protein>
    <submittedName>
        <fullName evidence="1">Uncharacterized protein</fullName>
    </submittedName>
</protein>
<proteinExistence type="predicted"/>
<dbReference type="EMBL" id="OZ023714">
    <property type="protein sequence ID" value="CAK9863137.1"/>
    <property type="molecule type" value="Genomic_DNA"/>
</dbReference>
<organism evidence="1 2">
    <name type="scientific">Sphagnum jensenii</name>
    <dbReference type="NCBI Taxonomy" id="128206"/>
    <lineage>
        <taxon>Eukaryota</taxon>
        <taxon>Viridiplantae</taxon>
        <taxon>Streptophyta</taxon>
        <taxon>Embryophyta</taxon>
        <taxon>Bryophyta</taxon>
        <taxon>Sphagnophytina</taxon>
        <taxon>Sphagnopsida</taxon>
        <taxon>Sphagnales</taxon>
        <taxon>Sphagnaceae</taxon>
        <taxon>Sphagnum</taxon>
    </lineage>
</organism>
<gene>
    <name evidence="1" type="ORF">CSSPJE1EN2_LOCUS6132</name>
</gene>
<reference evidence="1" key="1">
    <citation type="submission" date="2024-03" db="EMBL/GenBank/DDBJ databases">
        <authorList>
            <consortium name="ELIXIR-Norway"/>
            <consortium name="Elixir Norway"/>
        </authorList>
    </citation>
    <scope>NUCLEOTIDE SEQUENCE</scope>
</reference>
<sequence length="118" mass="13418">MQKRTVVEEPQEFDCVEFAARLHMGKKPCCEGVVVGATFVYEQLASNQRCMLHLICIPNSTGVGVKELPFNTTQRFTITLGQIQVQIWIWLDHVSVPFQEMSKESLCFLLLPSSPIKF</sequence>
<name>A0ABP1AKR0_9BRYO</name>
<dbReference type="Proteomes" id="UP001497522">
    <property type="component" value="Chromosome 13"/>
</dbReference>
<evidence type="ECO:0000313" key="2">
    <source>
        <dbReference type="Proteomes" id="UP001497522"/>
    </source>
</evidence>